<evidence type="ECO:0000313" key="3">
    <source>
        <dbReference type="Proteomes" id="UP000027142"/>
    </source>
</evidence>
<evidence type="ECO:0000256" key="1">
    <source>
        <dbReference type="SAM" id="MobiDB-lite"/>
    </source>
</evidence>
<accession>A0A060M6Y7</accession>
<dbReference type="KEGG" id="ble:BleG1_3781"/>
<feature type="compositionally biased region" description="Basic and acidic residues" evidence="1">
    <location>
        <begin position="88"/>
        <end position="97"/>
    </location>
</feature>
<reference evidence="2 3" key="1">
    <citation type="journal article" date="2014" name="Gene">
        <title>A comparative genomic analysis of the alkalitolerant soil bacterium Bacillus lehensis G1.</title>
        <authorList>
            <person name="Noor Y.M."/>
            <person name="Samsulrizal N.H."/>
            <person name="Jema'on N.A."/>
            <person name="Low K.O."/>
            <person name="Ramli A.N."/>
            <person name="Alias N.I."/>
            <person name="Damis S.I."/>
            <person name="Fuzi S.F."/>
            <person name="Isa M.N."/>
            <person name="Murad A.M."/>
            <person name="Raih M.F."/>
            <person name="Bakar F.D."/>
            <person name="Najimudin N."/>
            <person name="Mahadi N.M."/>
            <person name="Illias R.M."/>
        </authorList>
    </citation>
    <scope>NUCLEOTIDE SEQUENCE [LARGE SCALE GENOMIC DNA]</scope>
    <source>
        <strain evidence="2 3">G1</strain>
    </source>
</reference>
<dbReference type="PATRIC" id="fig|1246626.3.peg.3774"/>
<evidence type="ECO:0008006" key="4">
    <source>
        <dbReference type="Google" id="ProtNLM"/>
    </source>
</evidence>
<evidence type="ECO:0000313" key="2">
    <source>
        <dbReference type="EMBL" id="AIC96328.1"/>
    </source>
</evidence>
<dbReference type="InterPro" id="IPR035218">
    <property type="entry name" value="DUF5327"/>
</dbReference>
<sequence>MLIKVEHLIEQMERQIEKMKGAASRDSWIDVKEAASVIESYCHVIKGSQQVDEPLQTSTLQKPVVQSPVQPPPQKPVLKQSTTEADEREEKRNLLDF</sequence>
<feature type="region of interest" description="Disordered" evidence="1">
    <location>
        <begin position="55"/>
        <end position="97"/>
    </location>
</feature>
<keyword evidence="3" id="KW-1185">Reference proteome</keyword>
<organism evidence="2 3">
    <name type="scientific">Shouchella lehensis G1</name>
    <dbReference type="NCBI Taxonomy" id="1246626"/>
    <lineage>
        <taxon>Bacteria</taxon>
        <taxon>Bacillati</taxon>
        <taxon>Bacillota</taxon>
        <taxon>Bacilli</taxon>
        <taxon>Bacillales</taxon>
        <taxon>Bacillaceae</taxon>
        <taxon>Shouchella</taxon>
    </lineage>
</organism>
<dbReference type="AlphaFoldDB" id="A0A060M6Y7"/>
<protein>
    <recommendedName>
        <fullName evidence="4">YwdI family protein</fullName>
    </recommendedName>
</protein>
<dbReference type="eggNOG" id="ENOG5030DE9">
    <property type="taxonomic scope" value="Bacteria"/>
</dbReference>
<dbReference type="Proteomes" id="UP000027142">
    <property type="component" value="Chromosome"/>
</dbReference>
<proteinExistence type="predicted"/>
<dbReference type="RefSeq" id="WP_038484215.1">
    <property type="nucleotide sequence ID" value="NZ_CP003923.1"/>
</dbReference>
<dbReference type="Pfam" id="PF17261">
    <property type="entry name" value="DUF5327"/>
    <property type="match status" value="1"/>
</dbReference>
<dbReference type="OrthoDB" id="2914030at2"/>
<name>A0A060M6Y7_9BACI</name>
<dbReference type="STRING" id="1246626.BleG1_3781"/>
<dbReference type="HOGENOM" id="CLU_2340951_0_0_9"/>
<gene>
    <name evidence="2" type="ORF">BleG1_3781</name>
</gene>
<dbReference type="EMBL" id="CP003923">
    <property type="protein sequence ID" value="AIC96328.1"/>
    <property type="molecule type" value="Genomic_DNA"/>
</dbReference>